<protein>
    <submittedName>
        <fullName evidence="2">Uncharacterized protein</fullName>
    </submittedName>
</protein>
<evidence type="ECO:0000313" key="2">
    <source>
        <dbReference type="EMBL" id="SVA92071.1"/>
    </source>
</evidence>
<reference evidence="2" key="1">
    <citation type="submission" date="2018-05" db="EMBL/GenBank/DDBJ databases">
        <authorList>
            <person name="Lanie J.A."/>
            <person name="Ng W.-L."/>
            <person name="Kazmierczak K.M."/>
            <person name="Andrzejewski T.M."/>
            <person name="Davidsen T.M."/>
            <person name="Wayne K.J."/>
            <person name="Tettelin H."/>
            <person name="Glass J.I."/>
            <person name="Rusch D."/>
            <person name="Podicherti R."/>
            <person name="Tsui H.-C.T."/>
            <person name="Winkler M.E."/>
        </authorList>
    </citation>
    <scope>NUCLEOTIDE SEQUENCE</scope>
</reference>
<evidence type="ECO:0000256" key="1">
    <source>
        <dbReference type="SAM" id="MobiDB-lite"/>
    </source>
</evidence>
<organism evidence="2">
    <name type="scientific">marine metagenome</name>
    <dbReference type="NCBI Taxonomy" id="408172"/>
    <lineage>
        <taxon>unclassified sequences</taxon>
        <taxon>metagenomes</taxon>
        <taxon>ecological metagenomes</taxon>
    </lineage>
</organism>
<dbReference type="EMBL" id="UINC01022447">
    <property type="protein sequence ID" value="SVA92071.1"/>
    <property type="molecule type" value="Genomic_DNA"/>
</dbReference>
<feature type="non-terminal residue" evidence="2">
    <location>
        <position position="36"/>
    </location>
</feature>
<name>A0A381ZSY4_9ZZZZ</name>
<sequence>QAMGVDETRPGRLVGPRGRSAPLPGLWFPDRHRTLL</sequence>
<gene>
    <name evidence="2" type="ORF">METZ01_LOCUS144925</name>
</gene>
<feature type="region of interest" description="Disordered" evidence="1">
    <location>
        <begin position="1"/>
        <end position="26"/>
    </location>
</feature>
<feature type="compositionally biased region" description="Basic and acidic residues" evidence="1">
    <location>
        <begin position="1"/>
        <end position="10"/>
    </location>
</feature>
<dbReference type="AlphaFoldDB" id="A0A381ZSY4"/>
<accession>A0A381ZSY4</accession>
<feature type="non-terminal residue" evidence="2">
    <location>
        <position position="1"/>
    </location>
</feature>
<proteinExistence type="predicted"/>